<keyword evidence="7" id="KW-1185">Reference proteome</keyword>
<feature type="domain" description="Rad50/SbcC-type AAA" evidence="5">
    <location>
        <begin position="71"/>
        <end position="130"/>
    </location>
</feature>
<dbReference type="EMBL" id="BAAAJK010000005">
    <property type="protein sequence ID" value="GAA1383711.1"/>
    <property type="molecule type" value="Genomic_DNA"/>
</dbReference>
<dbReference type="Pfam" id="PF13476">
    <property type="entry name" value="AAA_23"/>
    <property type="match status" value="1"/>
</dbReference>
<comment type="subunit">
    <text evidence="2">Heterodimer of SbcC and SbcD.</text>
</comment>
<protein>
    <recommendedName>
        <fullName evidence="3">Nuclease SbcCD subunit C</fullName>
    </recommendedName>
</protein>
<dbReference type="Proteomes" id="UP001501414">
    <property type="component" value="Unassembled WGS sequence"/>
</dbReference>
<evidence type="ECO:0000256" key="1">
    <source>
        <dbReference type="ARBA" id="ARBA00006930"/>
    </source>
</evidence>
<evidence type="ECO:0000256" key="3">
    <source>
        <dbReference type="ARBA" id="ARBA00013368"/>
    </source>
</evidence>
<comment type="similarity">
    <text evidence="1">Belongs to the SMC family. SbcC subfamily.</text>
</comment>
<sequence length="807" mass="86577">MDEAERGLYGLLVDRLLADGAAGSDVTGLVLAAWAGEHDLQEALAGRPTAATDPNTPPAGSDRPEAYLAAIHVEGFRGISEPATLGLRPGPGLTLVTGRNGSGKSSFAEAAELALTGDSSRWKDRTSVVWKEGWRNLHCSGGTSVAVDLVTTGTSGHTRLSRSWSASDELDDATWTVQPPGARRTPYDGGSWREDMTTYRPFLSYGELGALIDGRPSAMHDALFTLLGLGPLTAAQERLKAARRPMDDAVKAVNAGRTALRAALEPVEDERATRAIELLRKRSPDLDAVAELAAGSDDDTETGERLRALRTITLPDADRVRSVTGRLRDAERGYAAIATDDARAADETATLLRSALGLHSRHGEEPCPVCGTGSLDDAWAARAEARAAELESTATALRAAQREREDALADARALVRRLPPAVTAAPVDTGPLVAAWEAWVGAAGDAELLDAAHGPVTEALAGVRAAAEAELAHRDDVWAPLARQLATWHDDAFDARRDEPVLARLTAAEKWLTGTAGELRDQRLAPFAAASQHVWRTLRQQSNVELGPVRLDGRGNRRRVALDVSVDDAEGGTALAIMSQGELHALGLSLFLPRATVPESPFRFVMIDDPVQAMDPAKVDGLAMLLSEIARDRQVVVFSHDDRLADSVRRLRRPATIWEVQRRERSVVEVQPGGDPVGRYLSDARALAADPDLPDDIRGELVATCCRSAVEAACHVAVRRTRLSRGEPHAEVERLIGGAHTTHKIATLAVFDDPARGSDLLGRLRDAGPGAQDAFQNCRKGAHAGLRGDLRPFLRDVERLAAWLQQR</sequence>
<dbReference type="GO" id="GO:0005524">
    <property type="term" value="F:ATP binding"/>
    <property type="evidence" value="ECO:0007669"/>
    <property type="project" value="UniProtKB-KW"/>
</dbReference>
<reference evidence="7" key="1">
    <citation type="journal article" date="2019" name="Int. J. Syst. Evol. Microbiol.">
        <title>The Global Catalogue of Microorganisms (GCM) 10K type strain sequencing project: providing services to taxonomists for standard genome sequencing and annotation.</title>
        <authorList>
            <consortium name="The Broad Institute Genomics Platform"/>
            <consortium name="The Broad Institute Genome Sequencing Center for Infectious Disease"/>
            <person name="Wu L."/>
            <person name="Ma J."/>
        </authorList>
    </citation>
    <scope>NUCLEOTIDE SEQUENCE [LARGE SCALE GENOMIC DNA]</scope>
    <source>
        <strain evidence="7">JCM 11896</strain>
    </source>
</reference>
<feature type="coiled-coil region" evidence="4">
    <location>
        <begin position="380"/>
        <end position="417"/>
    </location>
</feature>
<dbReference type="RefSeq" id="WP_344019493.1">
    <property type="nucleotide sequence ID" value="NZ_BAAAJK010000005.1"/>
</dbReference>
<dbReference type="InterPro" id="IPR038729">
    <property type="entry name" value="Rad50/SbcC_AAA"/>
</dbReference>
<evidence type="ECO:0000313" key="6">
    <source>
        <dbReference type="EMBL" id="GAA1383711.1"/>
    </source>
</evidence>
<dbReference type="PANTHER" id="PTHR32114:SF2">
    <property type="entry name" value="ABC TRANSPORTER ABCH.3"/>
    <property type="match status" value="1"/>
</dbReference>
<name>A0ABP4I7L0_9PSEU</name>
<evidence type="ECO:0000256" key="2">
    <source>
        <dbReference type="ARBA" id="ARBA00011322"/>
    </source>
</evidence>
<keyword evidence="6" id="KW-0067">ATP-binding</keyword>
<dbReference type="PANTHER" id="PTHR32114">
    <property type="entry name" value="ABC TRANSPORTER ABCH.3"/>
    <property type="match status" value="1"/>
</dbReference>
<keyword evidence="6" id="KW-0547">Nucleotide-binding</keyword>
<keyword evidence="4" id="KW-0175">Coiled coil</keyword>
<proteinExistence type="inferred from homology"/>
<dbReference type="Gene3D" id="3.40.50.300">
    <property type="entry name" value="P-loop containing nucleotide triphosphate hydrolases"/>
    <property type="match status" value="2"/>
</dbReference>
<comment type="caution">
    <text evidence="6">The sequence shown here is derived from an EMBL/GenBank/DDBJ whole genome shotgun (WGS) entry which is preliminary data.</text>
</comment>
<organism evidence="6 7">
    <name type="scientific">Pseudonocardia kongjuensis</name>
    <dbReference type="NCBI Taxonomy" id="102227"/>
    <lineage>
        <taxon>Bacteria</taxon>
        <taxon>Bacillati</taxon>
        <taxon>Actinomycetota</taxon>
        <taxon>Actinomycetes</taxon>
        <taxon>Pseudonocardiales</taxon>
        <taxon>Pseudonocardiaceae</taxon>
        <taxon>Pseudonocardia</taxon>
    </lineage>
</organism>
<evidence type="ECO:0000313" key="7">
    <source>
        <dbReference type="Proteomes" id="UP001501414"/>
    </source>
</evidence>
<evidence type="ECO:0000256" key="4">
    <source>
        <dbReference type="SAM" id="Coils"/>
    </source>
</evidence>
<dbReference type="InterPro" id="IPR027417">
    <property type="entry name" value="P-loop_NTPase"/>
</dbReference>
<dbReference type="SUPFAM" id="SSF52540">
    <property type="entry name" value="P-loop containing nucleoside triphosphate hydrolases"/>
    <property type="match status" value="1"/>
</dbReference>
<accession>A0ABP4I7L0</accession>
<gene>
    <name evidence="6" type="ORF">GCM10009613_13490</name>
</gene>
<evidence type="ECO:0000259" key="5">
    <source>
        <dbReference type="Pfam" id="PF13476"/>
    </source>
</evidence>